<protein>
    <recommendedName>
        <fullName evidence="1">Rax2-like C-terminal domain-containing protein</fullName>
    </recommendedName>
</protein>
<dbReference type="PANTHER" id="PTHR31778:SF2">
    <property type="entry name" value="BUD SITE SELECTION PROTEIN RAX2"/>
    <property type="match status" value="1"/>
</dbReference>
<name>A0A5B0N7Z3_PUCGR</name>
<evidence type="ECO:0000313" key="3">
    <source>
        <dbReference type="Proteomes" id="UP000325313"/>
    </source>
</evidence>
<dbReference type="Pfam" id="PF12768">
    <property type="entry name" value="Rax2"/>
    <property type="match status" value="1"/>
</dbReference>
<comment type="caution">
    <text evidence="2">The sequence shown here is derived from an EMBL/GenBank/DDBJ whole genome shotgun (WGS) entry which is preliminary data.</text>
</comment>
<dbReference type="AlphaFoldDB" id="A0A5B0N7Z3"/>
<dbReference type="InterPro" id="IPR015915">
    <property type="entry name" value="Kelch-typ_b-propeller"/>
</dbReference>
<dbReference type="SUPFAM" id="SSF50965">
    <property type="entry name" value="Galactose oxidase, central domain"/>
    <property type="match status" value="1"/>
</dbReference>
<feature type="domain" description="Rax2-like C-terminal" evidence="1">
    <location>
        <begin position="150"/>
        <end position="286"/>
    </location>
</feature>
<gene>
    <name evidence="2" type="ORF">PGTUg99_000430</name>
</gene>
<dbReference type="PANTHER" id="PTHR31778">
    <property type="entry name" value="BUD SITE SELECTION PROTEIN RAX2"/>
    <property type="match status" value="1"/>
</dbReference>
<dbReference type="InterPro" id="IPR011043">
    <property type="entry name" value="Gal_Oxase/kelch_b-propeller"/>
</dbReference>
<accession>A0A5B0N7Z3</accession>
<dbReference type="Gene3D" id="2.120.10.80">
    <property type="entry name" value="Kelch-type beta propeller"/>
    <property type="match status" value="1"/>
</dbReference>
<sequence>MNQLASQAIGLAFRNKTQNNLSVSPSSPTVSNSTALSTRAIRQSIIQRRQVAATNSNLNVSLPYALTGTTGPTILAGAFFKDRELIIGGRFVSGNSVSNVGIYDLSASQLKPLNGNQQLDGAVLSIKVVNDVAWIGGLFVSPSGKNGLDTYNLTSGRWATEMMAGVGAYPSTNVSVRTIKSRAGGDVVVGGRFQQVGSLSCQSICLWSGPNNQWYSLGNGLKGVVNAVELIGKLQDKVIAVGRFELNQTVQDVAVARWVLNSPTPLWTPLGSQDRIPGTVRTVAVGELSHEDPDGMFIAGQRPPETRF</sequence>
<dbReference type="Proteomes" id="UP000325313">
    <property type="component" value="Unassembled WGS sequence"/>
</dbReference>
<proteinExistence type="predicted"/>
<reference evidence="2 3" key="1">
    <citation type="submission" date="2019-05" db="EMBL/GenBank/DDBJ databases">
        <title>Emergence of the Ug99 lineage of the wheat stem rust pathogen through somatic hybridization.</title>
        <authorList>
            <person name="Li F."/>
            <person name="Upadhyaya N.M."/>
            <person name="Sperschneider J."/>
            <person name="Matny O."/>
            <person name="Nguyen-Phuc H."/>
            <person name="Mago R."/>
            <person name="Raley C."/>
            <person name="Miller M.E."/>
            <person name="Silverstein K.A.T."/>
            <person name="Henningsen E."/>
            <person name="Hirsch C.D."/>
            <person name="Visser B."/>
            <person name="Pretorius Z.A."/>
            <person name="Steffenson B.J."/>
            <person name="Schwessinger B."/>
            <person name="Dodds P.N."/>
            <person name="Figueroa M."/>
        </authorList>
    </citation>
    <scope>NUCLEOTIDE SEQUENCE [LARGE SCALE GENOMIC DNA]</scope>
    <source>
        <strain evidence="2 3">Ug99</strain>
    </source>
</reference>
<organism evidence="2 3">
    <name type="scientific">Puccinia graminis f. sp. tritici</name>
    <dbReference type="NCBI Taxonomy" id="56615"/>
    <lineage>
        <taxon>Eukaryota</taxon>
        <taxon>Fungi</taxon>
        <taxon>Dikarya</taxon>
        <taxon>Basidiomycota</taxon>
        <taxon>Pucciniomycotina</taxon>
        <taxon>Pucciniomycetes</taxon>
        <taxon>Pucciniales</taxon>
        <taxon>Pucciniaceae</taxon>
        <taxon>Puccinia</taxon>
    </lineage>
</organism>
<dbReference type="InterPro" id="IPR024982">
    <property type="entry name" value="Rax2-like_C"/>
</dbReference>
<dbReference type="GO" id="GO:1902929">
    <property type="term" value="C:plasma membrane of growing cell tip"/>
    <property type="evidence" value="ECO:0007669"/>
    <property type="project" value="TreeGrafter"/>
</dbReference>
<evidence type="ECO:0000259" key="1">
    <source>
        <dbReference type="Pfam" id="PF12768"/>
    </source>
</evidence>
<dbReference type="EMBL" id="VDEP01000435">
    <property type="protein sequence ID" value="KAA1084846.1"/>
    <property type="molecule type" value="Genomic_DNA"/>
</dbReference>
<evidence type="ECO:0000313" key="2">
    <source>
        <dbReference type="EMBL" id="KAA1084846.1"/>
    </source>
</evidence>